<feature type="transmembrane region" description="Helical" evidence="2">
    <location>
        <begin position="152"/>
        <end position="178"/>
    </location>
</feature>
<keyword evidence="2" id="KW-0812">Transmembrane</keyword>
<keyword evidence="4" id="KW-1185">Reference proteome</keyword>
<evidence type="ECO:0000256" key="1">
    <source>
        <dbReference type="SAM" id="MobiDB-lite"/>
    </source>
</evidence>
<protein>
    <submittedName>
        <fullName evidence="3">Uncharacterized protein</fullName>
    </submittedName>
</protein>
<evidence type="ECO:0000313" key="4">
    <source>
        <dbReference type="Proteomes" id="UP001501057"/>
    </source>
</evidence>
<keyword evidence="2" id="KW-0472">Membrane</keyword>
<dbReference type="InterPro" id="IPR036259">
    <property type="entry name" value="MFS_trans_sf"/>
</dbReference>
<organism evidence="3 4">
    <name type="scientific">Aeromicrobium alkaliterrae</name>
    <dbReference type="NCBI Taxonomy" id="302168"/>
    <lineage>
        <taxon>Bacteria</taxon>
        <taxon>Bacillati</taxon>
        <taxon>Actinomycetota</taxon>
        <taxon>Actinomycetes</taxon>
        <taxon>Propionibacteriales</taxon>
        <taxon>Nocardioidaceae</taxon>
        <taxon>Aeromicrobium</taxon>
    </lineage>
</organism>
<reference evidence="4" key="1">
    <citation type="journal article" date="2019" name="Int. J. Syst. Evol. Microbiol.">
        <title>The Global Catalogue of Microorganisms (GCM) 10K type strain sequencing project: providing services to taxonomists for standard genome sequencing and annotation.</title>
        <authorList>
            <consortium name="The Broad Institute Genomics Platform"/>
            <consortium name="The Broad Institute Genome Sequencing Center for Infectious Disease"/>
            <person name="Wu L."/>
            <person name="Ma J."/>
        </authorList>
    </citation>
    <scope>NUCLEOTIDE SEQUENCE [LARGE SCALE GENOMIC DNA]</scope>
    <source>
        <strain evidence="4">JCM 13518</strain>
    </source>
</reference>
<dbReference type="SUPFAM" id="SSF103473">
    <property type="entry name" value="MFS general substrate transporter"/>
    <property type="match status" value="1"/>
</dbReference>
<dbReference type="EMBL" id="BAAAME010000005">
    <property type="protein sequence ID" value="GAA1748766.1"/>
    <property type="molecule type" value="Genomic_DNA"/>
</dbReference>
<accession>A0ABP4WA49</accession>
<feature type="transmembrane region" description="Helical" evidence="2">
    <location>
        <begin position="239"/>
        <end position="261"/>
    </location>
</feature>
<keyword evidence="2" id="KW-1133">Transmembrane helix</keyword>
<feature type="transmembrane region" description="Helical" evidence="2">
    <location>
        <begin position="184"/>
        <end position="202"/>
    </location>
</feature>
<dbReference type="Proteomes" id="UP001501057">
    <property type="component" value="Unassembled WGS sequence"/>
</dbReference>
<comment type="caution">
    <text evidence="3">The sequence shown here is derived from an EMBL/GenBank/DDBJ whole genome shotgun (WGS) entry which is preliminary data.</text>
</comment>
<gene>
    <name evidence="3" type="ORF">GCM10009710_31010</name>
</gene>
<feature type="transmembrane region" description="Helical" evidence="2">
    <location>
        <begin position="214"/>
        <end position="233"/>
    </location>
</feature>
<name>A0ABP4WA49_9ACTN</name>
<evidence type="ECO:0000313" key="3">
    <source>
        <dbReference type="EMBL" id="GAA1748766.1"/>
    </source>
</evidence>
<feature type="compositionally biased region" description="Polar residues" evidence="1">
    <location>
        <begin position="41"/>
        <end position="55"/>
    </location>
</feature>
<dbReference type="RefSeq" id="WP_344203228.1">
    <property type="nucleotide sequence ID" value="NZ_BAAAME010000005.1"/>
</dbReference>
<proteinExistence type="predicted"/>
<sequence>MSEEQPKKVVRRVVKKTVVRPVSDVGREERPRVASPGRSGTPRTRTVTNPHTGRTVTLGGTPGASADAPVVDRERSTSKRSTKRATKPVAPVTPRRSPRDVLDDWRLATSERTVGAARSVRSGAGALGTGARSGGRRVLSVRLPHWPDVRGVLVTALVTGLVVVGLGAATLALFKQLFGVKSGAAWGVLAFAVIALVAFAVSRTVLRWFGHPSATAIAGLAQLIGIVLLLILLPTSAQSLWSLLIVPSVAIASHLAGYGGVRLAEAEERGADDDEPAPADTVSAT</sequence>
<feature type="region of interest" description="Disordered" evidence="1">
    <location>
        <begin position="21"/>
        <end position="101"/>
    </location>
</feature>
<evidence type="ECO:0000256" key="2">
    <source>
        <dbReference type="SAM" id="Phobius"/>
    </source>
</evidence>